<dbReference type="AlphaFoldDB" id="A0A8C4QBB7"/>
<proteinExistence type="predicted"/>
<dbReference type="GO" id="GO:0033165">
    <property type="term" value="C:interphotoreceptor matrix"/>
    <property type="evidence" value="ECO:0007669"/>
    <property type="project" value="UniProtKB-SubCell"/>
</dbReference>
<comment type="subcellular location">
    <subcellularLocation>
        <location evidence="2">Cell projection</location>
        <location evidence="2">Cilium</location>
        <location evidence="2">Photoreceptor outer segment</location>
    </subcellularLocation>
    <subcellularLocation>
        <location evidence="1">Photoreceptor inner segment</location>
    </subcellularLocation>
    <subcellularLocation>
        <location evidence="3">Secreted</location>
        <location evidence="3">Extracellular space</location>
        <location evidence="3">Extracellular matrix</location>
        <location evidence="3">Interphotoreceptor matrix</location>
    </subcellularLocation>
</comment>
<dbReference type="PANTHER" id="PTHR12199">
    <property type="entry name" value="INTERPHOTORECEPTOR MATRIX PROTEOGLYCAN"/>
    <property type="match status" value="1"/>
</dbReference>
<evidence type="ECO:0000313" key="13">
    <source>
        <dbReference type="Ensembl" id="ENSEBUP00000012381.1"/>
    </source>
</evidence>
<evidence type="ECO:0000256" key="7">
    <source>
        <dbReference type="ARBA" id="ARBA00022729"/>
    </source>
</evidence>
<keyword evidence="14" id="KW-1185">Reference proteome</keyword>
<evidence type="ECO:0000256" key="9">
    <source>
        <dbReference type="ARBA" id="ARBA00023180"/>
    </source>
</evidence>
<dbReference type="Pfam" id="PF01390">
    <property type="entry name" value="SEA"/>
    <property type="match status" value="1"/>
</dbReference>
<name>A0A8C4QBB7_EPTBU</name>
<dbReference type="GO" id="GO:0007601">
    <property type="term" value="P:visual perception"/>
    <property type="evidence" value="ECO:0007669"/>
    <property type="project" value="InterPro"/>
</dbReference>
<accession>A0A8C4QBB7</accession>
<evidence type="ECO:0000256" key="11">
    <source>
        <dbReference type="SAM" id="MobiDB-lite"/>
    </source>
</evidence>
<feature type="compositionally biased region" description="Low complexity" evidence="11">
    <location>
        <begin position="549"/>
        <end position="560"/>
    </location>
</feature>
<evidence type="ECO:0000256" key="3">
    <source>
        <dbReference type="ARBA" id="ARBA00004593"/>
    </source>
</evidence>
<feature type="region of interest" description="Disordered" evidence="11">
    <location>
        <begin position="119"/>
        <end position="147"/>
    </location>
</feature>
<dbReference type="GO" id="GO:0001750">
    <property type="term" value="C:photoreceptor outer segment"/>
    <property type="evidence" value="ECO:0007669"/>
    <property type="project" value="UniProtKB-SubCell"/>
</dbReference>
<dbReference type="InterPro" id="IPR000082">
    <property type="entry name" value="SEA_dom"/>
</dbReference>
<feature type="region of interest" description="Disordered" evidence="11">
    <location>
        <begin position="549"/>
        <end position="589"/>
    </location>
</feature>
<dbReference type="SUPFAM" id="SSF82671">
    <property type="entry name" value="SEA domain"/>
    <property type="match status" value="1"/>
</dbReference>
<keyword evidence="8" id="KW-0677">Repeat</keyword>
<organism evidence="13 14">
    <name type="scientific">Eptatretus burgeri</name>
    <name type="common">Inshore hagfish</name>
    <dbReference type="NCBI Taxonomy" id="7764"/>
    <lineage>
        <taxon>Eukaryota</taxon>
        <taxon>Metazoa</taxon>
        <taxon>Chordata</taxon>
        <taxon>Craniata</taxon>
        <taxon>Vertebrata</taxon>
        <taxon>Cyclostomata</taxon>
        <taxon>Myxini</taxon>
        <taxon>Myxiniformes</taxon>
        <taxon>Myxinidae</taxon>
        <taxon>Eptatretinae</taxon>
        <taxon>Eptatretus</taxon>
    </lineage>
</organism>
<evidence type="ECO:0000256" key="5">
    <source>
        <dbReference type="ARBA" id="ARBA00022530"/>
    </source>
</evidence>
<evidence type="ECO:0000256" key="1">
    <source>
        <dbReference type="ARBA" id="ARBA00004437"/>
    </source>
</evidence>
<dbReference type="PANTHER" id="PTHR12199:SF5">
    <property type="entry name" value="MUCIN-2-LIKE ISOFORM X1"/>
    <property type="match status" value="1"/>
</dbReference>
<evidence type="ECO:0000256" key="2">
    <source>
        <dbReference type="ARBA" id="ARBA00004504"/>
    </source>
</evidence>
<protein>
    <recommendedName>
        <fullName evidence="12">SEA domain-containing protein</fullName>
    </recommendedName>
</protein>
<feature type="domain" description="SEA" evidence="12">
    <location>
        <begin position="594"/>
        <end position="707"/>
    </location>
</feature>
<dbReference type="GO" id="GO:0001917">
    <property type="term" value="C:photoreceptor inner segment"/>
    <property type="evidence" value="ECO:0007669"/>
    <property type="project" value="UniProtKB-SubCell"/>
</dbReference>
<reference evidence="13" key="1">
    <citation type="submission" date="2025-08" db="UniProtKB">
        <authorList>
            <consortium name="Ensembl"/>
        </authorList>
    </citation>
    <scope>IDENTIFICATION</scope>
</reference>
<sequence length="707" mass="77256">MGLEPNALQLLQEFSTNMTIEDKTFSNNNVTFRAGPAGNWMSRQYNDSFILQIDRGGEAMVNGSTTTKVSSLATPTNVHKSIKRPGEGMVSTSIAQTPAPITATNIHPILTFHPPYQDMNKTPVTAQSELSGSKASHTTKHRPKTEIKRSFENVSLSKAENHIRETTSRSLRWTATSSMEKPISSTLWMDGSPPAMEVTKETKTHGEIKEIFDGNDLTFSPVSSQSPSYVDQYQSNTPTHQQESNVVILAPVGDQNMSVTHKIHPATTAVMPSIAIELPEFQVSTAKERVERKEEELSASTTSTNITFIASLLSSRVNTTVENSTDMMATSAATNGTVDERAIYTKKKYPLVSIGMPTGTQQGNRFAQTATTVAERSSQIQVLKFTSSDEAESLLTAPADPRLKTITTLTDIPLEIGSTSNRADDVLTSVSSTLRTSSDSFELDDVPQDPDFNVMKGSSEATVNASDLEASVQLYDVEIASFTTTTPTILLTKDNRIKKVSEELKEFALSHGNGETSADTNTDSAGSYSIGKIPQLFDKQPAITLKNASTSLPAPASPASRRNEQLATTQADSLNSDHNTTWTSSPFEKSTSTSDLVVFFSLRVTNIHFSDELFNKSSQEYKSMKQKFINLLVPYISENLSGFRHLDILGFQQGSVVVRSRVRLGEPLPQNATQTLHHLLNDICGAALHRANRTLDCTAVNVKIRKL</sequence>
<evidence type="ECO:0000313" key="14">
    <source>
        <dbReference type="Proteomes" id="UP000694388"/>
    </source>
</evidence>
<dbReference type="Ensembl" id="ENSEBUT00000012957.1">
    <property type="protein sequence ID" value="ENSEBUP00000012381.1"/>
    <property type="gene ID" value="ENSEBUG00000007888.1"/>
</dbReference>
<dbReference type="GeneTree" id="ENSGT00530000063503"/>
<keyword evidence="7" id="KW-0732">Signal</keyword>
<keyword evidence="4" id="KW-0964">Secreted</keyword>
<reference evidence="13" key="2">
    <citation type="submission" date="2025-09" db="UniProtKB">
        <authorList>
            <consortium name="Ensembl"/>
        </authorList>
    </citation>
    <scope>IDENTIFICATION</scope>
</reference>
<dbReference type="InterPro" id="IPR036364">
    <property type="entry name" value="SEA_dom_sf"/>
</dbReference>
<keyword evidence="6" id="KW-0358">Heparin-binding</keyword>
<keyword evidence="5" id="KW-0272">Extracellular matrix</keyword>
<dbReference type="InterPro" id="IPR039861">
    <property type="entry name" value="IMPG"/>
</dbReference>
<dbReference type="PROSITE" id="PS50024">
    <property type="entry name" value="SEA"/>
    <property type="match status" value="1"/>
</dbReference>
<dbReference type="Proteomes" id="UP000694388">
    <property type="component" value="Unplaced"/>
</dbReference>
<evidence type="ECO:0000256" key="10">
    <source>
        <dbReference type="ARBA" id="ARBA00023273"/>
    </source>
</evidence>
<evidence type="ECO:0000256" key="8">
    <source>
        <dbReference type="ARBA" id="ARBA00022737"/>
    </source>
</evidence>
<evidence type="ECO:0000259" key="12">
    <source>
        <dbReference type="PROSITE" id="PS50024"/>
    </source>
</evidence>
<dbReference type="GO" id="GO:0008201">
    <property type="term" value="F:heparin binding"/>
    <property type="evidence" value="ECO:0007669"/>
    <property type="project" value="UniProtKB-KW"/>
</dbReference>
<evidence type="ECO:0000256" key="4">
    <source>
        <dbReference type="ARBA" id="ARBA00022525"/>
    </source>
</evidence>
<keyword evidence="10" id="KW-0966">Cell projection</keyword>
<feature type="compositionally biased region" description="Polar residues" evidence="11">
    <location>
        <begin position="119"/>
        <end position="136"/>
    </location>
</feature>
<feature type="compositionally biased region" description="Polar residues" evidence="11">
    <location>
        <begin position="565"/>
        <end position="589"/>
    </location>
</feature>
<evidence type="ECO:0000256" key="6">
    <source>
        <dbReference type="ARBA" id="ARBA00022674"/>
    </source>
</evidence>
<keyword evidence="9" id="KW-0325">Glycoprotein</keyword>